<feature type="domain" description="Integrase catalytic" evidence="1">
    <location>
        <begin position="153"/>
        <end position="322"/>
    </location>
</feature>
<dbReference type="GO" id="GO:0004803">
    <property type="term" value="F:transposase activity"/>
    <property type="evidence" value="ECO:0007669"/>
    <property type="project" value="TreeGrafter"/>
</dbReference>
<organism evidence="2 3">
    <name type="scientific">Spiroplasma poulsonii</name>
    <dbReference type="NCBI Taxonomy" id="2138"/>
    <lineage>
        <taxon>Bacteria</taxon>
        <taxon>Bacillati</taxon>
        <taxon>Mycoplasmatota</taxon>
        <taxon>Mollicutes</taxon>
        <taxon>Entomoplasmatales</taxon>
        <taxon>Spiroplasmataceae</taxon>
        <taxon>Spiroplasma</taxon>
    </lineage>
</organism>
<name>A0A433EQK2_9MOLU</name>
<dbReference type="AlphaFoldDB" id="A0A433EQK2"/>
<dbReference type="PROSITE" id="PS50994">
    <property type="entry name" value="INTEGRASE"/>
    <property type="match status" value="1"/>
</dbReference>
<gene>
    <name evidence="2" type="ORF">D6D54_05635</name>
</gene>
<dbReference type="NCBIfam" id="NF033563">
    <property type="entry name" value="transpos_IS30"/>
    <property type="match status" value="1"/>
</dbReference>
<evidence type="ECO:0000313" key="3">
    <source>
        <dbReference type="Proteomes" id="UP000274545"/>
    </source>
</evidence>
<dbReference type="InterPro" id="IPR053392">
    <property type="entry name" value="Transposase_IS30-like"/>
</dbReference>
<dbReference type="SUPFAM" id="SSF53098">
    <property type="entry name" value="Ribonuclease H-like"/>
    <property type="match status" value="1"/>
</dbReference>
<dbReference type="Gene3D" id="3.30.420.10">
    <property type="entry name" value="Ribonuclease H-like superfamily/Ribonuclease H"/>
    <property type="match status" value="1"/>
</dbReference>
<dbReference type="Proteomes" id="UP000274545">
    <property type="component" value="Unassembled WGS sequence"/>
</dbReference>
<dbReference type="InterPro" id="IPR012337">
    <property type="entry name" value="RNaseH-like_sf"/>
</dbReference>
<dbReference type="InterPro" id="IPR036397">
    <property type="entry name" value="RNaseH_sf"/>
</dbReference>
<dbReference type="GO" id="GO:0005829">
    <property type="term" value="C:cytosol"/>
    <property type="evidence" value="ECO:0007669"/>
    <property type="project" value="TreeGrafter"/>
</dbReference>
<sequence length="323" mass="38829">MYSHLIFIDKVKLEKLLLSKLFLKKNGEINIAQIAKCLNRHRSTILREIKCFETIDEYSAYKSDKMYYEKRKKNNKRYKFTEEQLNFINIRFNVYRDSPSQLIHRYFLKFGIKFPVCVKTLYKWIRLGFYGFLKQNLRHRGKKYKTKGKFDNRGKLTNFKSIWDIENKETDVGWFEMDTVVGKEHQSSNLVLVEQNSKSYFVMKLKNHTANEVVEKFKDIVISNNLFGKIKGIITDRGKEFSKWRELEIFAETQVYFCDPGKPQQKPLIEYMNFELRQWFPKGTDFNNVSQQKINWVVNVINYKLRPVLNWKTAKEVFSDNFK</sequence>
<dbReference type="PANTHER" id="PTHR10948:SF23">
    <property type="entry name" value="TRANSPOSASE INSI FOR INSERTION SEQUENCE ELEMENT IS30A-RELATED"/>
    <property type="match status" value="1"/>
</dbReference>
<dbReference type="InterPro" id="IPR051917">
    <property type="entry name" value="Transposase-Integrase"/>
</dbReference>
<evidence type="ECO:0000313" key="2">
    <source>
        <dbReference type="EMBL" id="RUP76660.1"/>
    </source>
</evidence>
<dbReference type="RefSeq" id="WP_127093034.1">
    <property type="nucleotide sequence ID" value="NZ_RAHC01000006.1"/>
</dbReference>
<reference evidence="2 3" key="1">
    <citation type="journal article" date="2019" name="Genome Biol. Evol.">
        <title>Toxin and genome evolution in a Drosophila defensive symbiosis.</title>
        <authorList>
            <person name="Ballinger M.J."/>
            <person name="Gawryluk R.M."/>
            <person name="Perlman S.J."/>
        </authorList>
    </citation>
    <scope>NUCLEOTIDE SEQUENCE [LARGE SCALE GENOMIC DNA]</scope>
    <source>
        <strain evidence="3">sNeo</strain>
    </source>
</reference>
<dbReference type="GO" id="GO:0015074">
    <property type="term" value="P:DNA integration"/>
    <property type="evidence" value="ECO:0007669"/>
    <property type="project" value="InterPro"/>
</dbReference>
<evidence type="ECO:0000259" key="1">
    <source>
        <dbReference type="PROSITE" id="PS50994"/>
    </source>
</evidence>
<comment type="caution">
    <text evidence="2">The sequence shown here is derived from an EMBL/GenBank/DDBJ whole genome shotgun (WGS) entry which is preliminary data.</text>
</comment>
<dbReference type="GO" id="GO:0032196">
    <property type="term" value="P:transposition"/>
    <property type="evidence" value="ECO:0007669"/>
    <property type="project" value="TreeGrafter"/>
</dbReference>
<dbReference type="Pfam" id="PF00665">
    <property type="entry name" value="rve"/>
    <property type="match status" value="1"/>
</dbReference>
<dbReference type="PANTHER" id="PTHR10948">
    <property type="entry name" value="TRANSPOSASE"/>
    <property type="match status" value="1"/>
</dbReference>
<dbReference type="InterPro" id="IPR001584">
    <property type="entry name" value="Integrase_cat-core"/>
</dbReference>
<proteinExistence type="predicted"/>
<protein>
    <submittedName>
        <fullName evidence="2">IS30 family transposase</fullName>
    </submittedName>
</protein>
<accession>A0A433EQK2</accession>
<dbReference type="GO" id="GO:0003676">
    <property type="term" value="F:nucleic acid binding"/>
    <property type="evidence" value="ECO:0007669"/>
    <property type="project" value="InterPro"/>
</dbReference>
<dbReference type="EMBL" id="RAHC01000006">
    <property type="protein sequence ID" value="RUP76660.1"/>
    <property type="molecule type" value="Genomic_DNA"/>
</dbReference>